<accession>A0A0A9F484</accession>
<protein>
    <submittedName>
        <fullName evidence="2">Uncharacterized protein</fullName>
    </submittedName>
</protein>
<name>A0A0A9F484_ARUDO</name>
<feature type="region of interest" description="Disordered" evidence="1">
    <location>
        <begin position="35"/>
        <end position="122"/>
    </location>
</feature>
<reference evidence="2" key="2">
    <citation type="journal article" date="2015" name="Data Brief">
        <title>Shoot transcriptome of the giant reed, Arundo donax.</title>
        <authorList>
            <person name="Barrero R.A."/>
            <person name="Guerrero F.D."/>
            <person name="Moolhuijzen P."/>
            <person name="Goolsby J.A."/>
            <person name="Tidwell J."/>
            <person name="Bellgard S.E."/>
            <person name="Bellgard M.I."/>
        </authorList>
    </citation>
    <scope>NUCLEOTIDE SEQUENCE</scope>
    <source>
        <tissue evidence="2">Shoot tissue taken approximately 20 cm above the soil surface</tissue>
    </source>
</reference>
<dbReference type="EMBL" id="GBRH01192930">
    <property type="protein sequence ID" value="JAE04966.1"/>
    <property type="molecule type" value="Transcribed_RNA"/>
</dbReference>
<sequence length="122" mass="14240">MLLTWKLKEQLKLYLCHPLGAALYQLHSICCNFAAAGGRGAPRSRRSRGRRSRSRRPHRRWRRALPPRRCRSHRRRSRWRHARRPRSSWPPPLRHPRRSPPRAGAPGAARIGRIGAAPTTKR</sequence>
<reference evidence="2" key="1">
    <citation type="submission" date="2014-09" db="EMBL/GenBank/DDBJ databases">
        <authorList>
            <person name="Magalhaes I.L.F."/>
            <person name="Oliveira U."/>
            <person name="Santos F.R."/>
            <person name="Vidigal T.H.D.A."/>
            <person name="Brescovit A.D."/>
            <person name="Santos A.J."/>
        </authorList>
    </citation>
    <scope>NUCLEOTIDE SEQUENCE</scope>
    <source>
        <tissue evidence="2">Shoot tissue taken approximately 20 cm above the soil surface</tissue>
    </source>
</reference>
<feature type="compositionally biased region" description="Basic residues" evidence="1">
    <location>
        <begin position="42"/>
        <end position="86"/>
    </location>
</feature>
<evidence type="ECO:0000313" key="2">
    <source>
        <dbReference type="EMBL" id="JAE04966.1"/>
    </source>
</evidence>
<dbReference type="AlphaFoldDB" id="A0A0A9F484"/>
<organism evidence="2">
    <name type="scientific">Arundo donax</name>
    <name type="common">Giant reed</name>
    <name type="synonym">Donax arundinaceus</name>
    <dbReference type="NCBI Taxonomy" id="35708"/>
    <lineage>
        <taxon>Eukaryota</taxon>
        <taxon>Viridiplantae</taxon>
        <taxon>Streptophyta</taxon>
        <taxon>Embryophyta</taxon>
        <taxon>Tracheophyta</taxon>
        <taxon>Spermatophyta</taxon>
        <taxon>Magnoliopsida</taxon>
        <taxon>Liliopsida</taxon>
        <taxon>Poales</taxon>
        <taxon>Poaceae</taxon>
        <taxon>PACMAD clade</taxon>
        <taxon>Arundinoideae</taxon>
        <taxon>Arundineae</taxon>
        <taxon>Arundo</taxon>
    </lineage>
</organism>
<proteinExistence type="predicted"/>
<feature type="compositionally biased region" description="Low complexity" evidence="1">
    <location>
        <begin position="101"/>
        <end position="122"/>
    </location>
</feature>
<evidence type="ECO:0000256" key="1">
    <source>
        <dbReference type="SAM" id="MobiDB-lite"/>
    </source>
</evidence>